<keyword evidence="1" id="KW-0472">Membrane</keyword>
<dbReference type="EMBL" id="GGMS01000165">
    <property type="protein sequence ID" value="MBY69368.1"/>
    <property type="molecule type" value="Transcribed_RNA"/>
</dbReference>
<keyword evidence="1" id="KW-0812">Transmembrane</keyword>
<dbReference type="AlphaFoldDB" id="A0A2S2PV09"/>
<keyword evidence="1" id="KW-1133">Transmembrane helix</keyword>
<feature type="transmembrane region" description="Helical" evidence="1">
    <location>
        <begin position="60"/>
        <end position="77"/>
    </location>
</feature>
<reference evidence="2" key="1">
    <citation type="submission" date="2018-04" db="EMBL/GenBank/DDBJ databases">
        <title>Transcriptome assembly of Sipha flava.</title>
        <authorList>
            <person name="Scully E.D."/>
            <person name="Geib S.M."/>
            <person name="Palmer N.A."/>
            <person name="Koch K."/>
            <person name="Bradshaw J."/>
            <person name="Heng-Moss T."/>
            <person name="Sarath G."/>
        </authorList>
    </citation>
    <scope>NUCLEOTIDE SEQUENCE</scope>
</reference>
<evidence type="ECO:0000256" key="1">
    <source>
        <dbReference type="SAM" id="Phobius"/>
    </source>
</evidence>
<evidence type="ECO:0000313" key="2">
    <source>
        <dbReference type="EMBL" id="MBY69368.1"/>
    </source>
</evidence>
<accession>A0A2S2PV09</accession>
<organism evidence="2">
    <name type="scientific">Sipha flava</name>
    <name type="common">yellow sugarcane aphid</name>
    <dbReference type="NCBI Taxonomy" id="143950"/>
    <lineage>
        <taxon>Eukaryota</taxon>
        <taxon>Metazoa</taxon>
        <taxon>Ecdysozoa</taxon>
        <taxon>Arthropoda</taxon>
        <taxon>Hexapoda</taxon>
        <taxon>Insecta</taxon>
        <taxon>Pterygota</taxon>
        <taxon>Neoptera</taxon>
        <taxon>Paraneoptera</taxon>
        <taxon>Hemiptera</taxon>
        <taxon>Sternorrhyncha</taxon>
        <taxon>Aphidomorpha</taxon>
        <taxon>Aphidoidea</taxon>
        <taxon>Aphididae</taxon>
        <taxon>Sipha</taxon>
    </lineage>
</organism>
<sequence length="103" mass="12768">MFYFYYELLYTYITVPKQLNFHSMFQMFFYVSSSVPQGSHLGLLFFLVFINDLPQVFNNYYFLQMLLNHFVQFNYYWTLRYYRIINKCYARSKNNCLESNIDN</sequence>
<protein>
    <submittedName>
        <fullName evidence="2">Uncharacterized protein</fullName>
    </submittedName>
</protein>
<name>A0A2S2PV09_9HEMI</name>
<gene>
    <name evidence="2" type="ORF">g.2068</name>
</gene>
<feature type="transmembrane region" description="Helical" evidence="1">
    <location>
        <begin position="27"/>
        <end position="48"/>
    </location>
</feature>
<proteinExistence type="predicted"/>